<dbReference type="STRING" id="263852.SAMN02745116_00016"/>
<dbReference type="InterPro" id="IPR020449">
    <property type="entry name" value="Tscrpt_reg_AraC-type_HTH"/>
</dbReference>
<dbReference type="InterPro" id="IPR018062">
    <property type="entry name" value="HTH_AraC-typ_CS"/>
</dbReference>
<proteinExistence type="predicted"/>
<sequence>MDSIYTKNDWEKIQETLSKVTGFSIIILNLSGRYLSSTCACQKFCLEIRKNFELKKVCERSDQQCLAHCRTSNQFYIHQCPFNLLNIVFPIHVQEKHIASLFVGQIRLSKQDWELLKKEFPFSTSYSPKYEEIAKQSSLYQDISSHTLEEIQSFIRLFQELTRSIIPKIIEEKSEITLQKEIEKKMLELEFATTTTQERFEFLLDYLHRERKKNCTLEELSDISGLSKSYISMLFPKRTGYRFSEYCQRLKVEEASKQLKNTTLPIQDIAMEVGFYDVSYFSKIFKKYNGLTPKQYRNQ</sequence>
<gene>
    <name evidence="5" type="ORF">SAMN02745116_00016</name>
</gene>
<dbReference type="InterPro" id="IPR018060">
    <property type="entry name" value="HTH_AraC"/>
</dbReference>
<dbReference type="RefSeq" id="WP_078805995.1">
    <property type="nucleotide sequence ID" value="NZ_FUXI01000001.1"/>
</dbReference>
<evidence type="ECO:0000256" key="2">
    <source>
        <dbReference type="ARBA" id="ARBA00023125"/>
    </source>
</evidence>
<evidence type="ECO:0000313" key="5">
    <source>
        <dbReference type="EMBL" id="SJZ36140.1"/>
    </source>
</evidence>
<dbReference type="PROSITE" id="PS01124">
    <property type="entry name" value="HTH_ARAC_FAMILY_2"/>
    <property type="match status" value="1"/>
</dbReference>
<keyword evidence="1" id="KW-0805">Transcription regulation</keyword>
<evidence type="ECO:0000256" key="3">
    <source>
        <dbReference type="ARBA" id="ARBA00023163"/>
    </source>
</evidence>
<evidence type="ECO:0000256" key="1">
    <source>
        <dbReference type="ARBA" id="ARBA00023015"/>
    </source>
</evidence>
<dbReference type="Gene3D" id="1.10.10.60">
    <property type="entry name" value="Homeodomain-like"/>
    <property type="match status" value="2"/>
</dbReference>
<dbReference type="Pfam" id="PF10114">
    <property type="entry name" value="PocR"/>
    <property type="match status" value="1"/>
</dbReference>
<dbReference type="PROSITE" id="PS00041">
    <property type="entry name" value="HTH_ARAC_FAMILY_1"/>
    <property type="match status" value="1"/>
</dbReference>
<dbReference type="Pfam" id="PF12833">
    <property type="entry name" value="HTH_18"/>
    <property type="match status" value="1"/>
</dbReference>
<dbReference type="Proteomes" id="UP000190328">
    <property type="component" value="Unassembled WGS sequence"/>
</dbReference>
<dbReference type="PANTHER" id="PTHR43280:SF2">
    <property type="entry name" value="HTH-TYPE TRANSCRIPTIONAL REGULATOR EXSA"/>
    <property type="match status" value="1"/>
</dbReference>
<dbReference type="InterPro" id="IPR009057">
    <property type="entry name" value="Homeodomain-like_sf"/>
</dbReference>
<organism evidence="5 6">
    <name type="scientific">Pilibacter termitis</name>
    <dbReference type="NCBI Taxonomy" id="263852"/>
    <lineage>
        <taxon>Bacteria</taxon>
        <taxon>Bacillati</taxon>
        <taxon>Bacillota</taxon>
        <taxon>Bacilli</taxon>
        <taxon>Lactobacillales</taxon>
        <taxon>Enterococcaceae</taxon>
        <taxon>Pilibacter</taxon>
    </lineage>
</organism>
<protein>
    <submittedName>
        <fullName evidence="5">AraC-type DNA-binding protein</fullName>
    </submittedName>
</protein>
<dbReference type="InterPro" id="IPR018771">
    <property type="entry name" value="PocR_dom"/>
</dbReference>
<keyword evidence="2 5" id="KW-0238">DNA-binding</keyword>
<dbReference type="SUPFAM" id="SSF46689">
    <property type="entry name" value="Homeodomain-like"/>
    <property type="match status" value="2"/>
</dbReference>
<dbReference type="AlphaFoldDB" id="A0A1T4K112"/>
<dbReference type="EMBL" id="FUXI01000001">
    <property type="protein sequence ID" value="SJZ36140.1"/>
    <property type="molecule type" value="Genomic_DNA"/>
</dbReference>
<name>A0A1T4K112_9ENTE</name>
<accession>A0A1T4K112</accession>
<reference evidence="5 6" key="1">
    <citation type="submission" date="2017-02" db="EMBL/GenBank/DDBJ databases">
        <authorList>
            <person name="Peterson S.W."/>
        </authorList>
    </citation>
    <scope>NUCLEOTIDE SEQUENCE [LARGE SCALE GENOMIC DNA]</scope>
    <source>
        <strain evidence="5 6">ATCC BAA-1030</strain>
    </source>
</reference>
<dbReference type="GO" id="GO:0003700">
    <property type="term" value="F:DNA-binding transcription factor activity"/>
    <property type="evidence" value="ECO:0007669"/>
    <property type="project" value="InterPro"/>
</dbReference>
<evidence type="ECO:0000259" key="4">
    <source>
        <dbReference type="PROSITE" id="PS01124"/>
    </source>
</evidence>
<dbReference type="PRINTS" id="PR00032">
    <property type="entry name" value="HTHARAC"/>
</dbReference>
<feature type="domain" description="HTH araC/xylS-type" evidence="4">
    <location>
        <begin position="201"/>
        <end position="299"/>
    </location>
</feature>
<keyword evidence="3" id="KW-0804">Transcription</keyword>
<dbReference type="GO" id="GO:0043565">
    <property type="term" value="F:sequence-specific DNA binding"/>
    <property type="evidence" value="ECO:0007669"/>
    <property type="project" value="InterPro"/>
</dbReference>
<dbReference type="OrthoDB" id="342399at2"/>
<dbReference type="SMART" id="SM00342">
    <property type="entry name" value="HTH_ARAC"/>
    <property type="match status" value="1"/>
</dbReference>
<evidence type="ECO:0000313" key="6">
    <source>
        <dbReference type="Proteomes" id="UP000190328"/>
    </source>
</evidence>
<keyword evidence="6" id="KW-1185">Reference proteome</keyword>
<dbReference type="PANTHER" id="PTHR43280">
    <property type="entry name" value="ARAC-FAMILY TRANSCRIPTIONAL REGULATOR"/>
    <property type="match status" value="1"/>
</dbReference>